<evidence type="ECO:0008006" key="9">
    <source>
        <dbReference type="Google" id="ProtNLM"/>
    </source>
</evidence>
<feature type="signal peptide" evidence="6">
    <location>
        <begin position="1"/>
        <end position="15"/>
    </location>
</feature>
<dbReference type="GO" id="GO:0015934">
    <property type="term" value="C:large ribosomal subunit"/>
    <property type="evidence" value="ECO:0007669"/>
    <property type="project" value="InterPro"/>
</dbReference>
<dbReference type="PANTHER" id="PTHR13501:SF10">
    <property type="entry name" value="LARGE RIBOSOMAL SUBUNIT PROTEIN UL22M"/>
    <property type="match status" value="1"/>
</dbReference>
<keyword evidence="6" id="KW-0732">Signal</keyword>
<comment type="similarity">
    <text evidence="1 4">Belongs to the universal ribosomal protein uL22 family.</text>
</comment>
<dbReference type="InterPro" id="IPR047867">
    <property type="entry name" value="Ribosomal_uL22_bac/org-type"/>
</dbReference>
<evidence type="ECO:0000256" key="4">
    <source>
        <dbReference type="RuleBase" id="RU004005"/>
    </source>
</evidence>
<dbReference type="Pfam" id="PF00237">
    <property type="entry name" value="Ribosomal_L22"/>
    <property type="match status" value="2"/>
</dbReference>
<evidence type="ECO:0000313" key="8">
    <source>
        <dbReference type="Proteomes" id="UP000481861"/>
    </source>
</evidence>
<evidence type="ECO:0000256" key="1">
    <source>
        <dbReference type="ARBA" id="ARBA00009451"/>
    </source>
</evidence>
<dbReference type="InterPro" id="IPR001063">
    <property type="entry name" value="Ribosomal_uL22"/>
</dbReference>
<keyword evidence="3 4" id="KW-0687">Ribonucleoprotein</keyword>
<sequence>MALAWLRLGELITLAGDLAPGGHDRRHVHAPPPGPCQPSRVLPSRHKFLWTARHLTTALDIDSPRHWGCTITMSARIIVPRRLGQSARVAYRGSSAFWIPSSAHPVKSCSPVSNPFTRHYAEKPSTTQPTPEAAPTPKTPSPEIVPKDASTPTPSPETPSKSKSGPDLSNPMLEKYLQKQRTAPAESDSDSAPPAIRTGKLAPSTIFAPEVEMPGYRDGMTPSELAALKSLAAEREKRARAQREYDLRALAIDPVPEKRKRWERKTIIRSLERRGRVTRDIQLARTERQNLYKSPNLPTSWKKMTRVMHQIAGKSVDDALLQLRFSKKKIARDVAKGLAVARNEAITSRGMGLGGAAMDGMGEATGGMGEATGDGVEEATEPGSSLFDAAPKPSEHPPQVIDLKDGSRKLITDPTAMYIDQAWVGKGERWKMPEFRARGRINTLIHQSTSFSVLLKEEKTRVRLSDERRQKRAARKVWVALPDRPVVAQRQYCLW</sequence>
<dbReference type="Gene3D" id="3.90.470.10">
    <property type="entry name" value="Ribosomal protein L22/L17"/>
    <property type="match status" value="1"/>
</dbReference>
<accession>A0A7C8MFL3</accession>
<keyword evidence="2 4" id="KW-0689">Ribosomal protein</keyword>
<feature type="region of interest" description="Disordered" evidence="5">
    <location>
        <begin position="366"/>
        <end position="401"/>
    </location>
</feature>
<gene>
    <name evidence="7" type="ORF">BDV95DRAFT_562449</name>
</gene>
<dbReference type="OrthoDB" id="416470at2759"/>
<organism evidence="7 8">
    <name type="scientific">Massariosphaeria phaeospora</name>
    <dbReference type="NCBI Taxonomy" id="100035"/>
    <lineage>
        <taxon>Eukaryota</taxon>
        <taxon>Fungi</taxon>
        <taxon>Dikarya</taxon>
        <taxon>Ascomycota</taxon>
        <taxon>Pezizomycotina</taxon>
        <taxon>Dothideomycetes</taxon>
        <taxon>Pleosporomycetidae</taxon>
        <taxon>Pleosporales</taxon>
        <taxon>Pleosporales incertae sedis</taxon>
        <taxon>Massariosphaeria</taxon>
    </lineage>
</organism>
<feature type="chain" id="PRO_5028858202" description="Ribosomal protein L22/L17" evidence="6">
    <location>
        <begin position="16"/>
        <end position="495"/>
    </location>
</feature>
<name>A0A7C8MFL3_9PLEO</name>
<comment type="caution">
    <text evidence="7">The sequence shown here is derived from an EMBL/GenBank/DDBJ whole genome shotgun (WGS) entry which is preliminary data.</text>
</comment>
<evidence type="ECO:0000256" key="3">
    <source>
        <dbReference type="ARBA" id="ARBA00023274"/>
    </source>
</evidence>
<dbReference type="AlphaFoldDB" id="A0A7C8MFL3"/>
<dbReference type="PANTHER" id="PTHR13501">
    <property type="entry name" value="CHLOROPLAST 50S RIBOSOMAL PROTEIN L22-RELATED"/>
    <property type="match status" value="1"/>
</dbReference>
<dbReference type="GO" id="GO:0006412">
    <property type="term" value="P:translation"/>
    <property type="evidence" value="ECO:0007669"/>
    <property type="project" value="InterPro"/>
</dbReference>
<protein>
    <recommendedName>
        <fullName evidence="9">Ribosomal protein L22/L17</fullName>
    </recommendedName>
</protein>
<dbReference type="Proteomes" id="UP000481861">
    <property type="component" value="Unassembled WGS sequence"/>
</dbReference>
<dbReference type="InterPro" id="IPR036394">
    <property type="entry name" value="Ribosomal_uL22_sf"/>
</dbReference>
<dbReference type="EMBL" id="JAADJZ010000004">
    <property type="protein sequence ID" value="KAF2875721.1"/>
    <property type="molecule type" value="Genomic_DNA"/>
</dbReference>
<reference evidence="7 8" key="1">
    <citation type="submission" date="2020-01" db="EMBL/GenBank/DDBJ databases">
        <authorList>
            <consortium name="DOE Joint Genome Institute"/>
            <person name="Haridas S."/>
            <person name="Albert R."/>
            <person name="Binder M."/>
            <person name="Bloem J."/>
            <person name="Labutti K."/>
            <person name="Salamov A."/>
            <person name="Andreopoulos B."/>
            <person name="Baker S.E."/>
            <person name="Barry K."/>
            <person name="Bills G."/>
            <person name="Bluhm B.H."/>
            <person name="Cannon C."/>
            <person name="Castanera R."/>
            <person name="Culley D.E."/>
            <person name="Daum C."/>
            <person name="Ezra D."/>
            <person name="Gonzalez J.B."/>
            <person name="Henrissat B."/>
            <person name="Kuo A."/>
            <person name="Liang C."/>
            <person name="Lipzen A."/>
            <person name="Lutzoni F."/>
            <person name="Magnuson J."/>
            <person name="Mondo S."/>
            <person name="Nolan M."/>
            <person name="Ohm R."/>
            <person name="Pangilinan J."/>
            <person name="Park H.-J.H."/>
            <person name="Ramirez L."/>
            <person name="Alfaro M."/>
            <person name="Sun H."/>
            <person name="Tritt A."/>
            <person name="Yoshinaga Y."/>
            <person name="Zwiers L.-H.L."/>
            <person name="Turgeon B.G."/>
            <person name="Goodwin S.B."/>
            <person name="Spatafora J.W."/>
            <person name="Crous P.W."/>
            <person name="Grigoriev I.V."/>
        </authorList>
    </citation>
    <scope>NUCLEOTIDE SEQUENCE [LARGE SCALE GENOMIC DNA]</scope>
    <source>
        <strain evidence="7 8">CBS 611.86</strain>
    </source>
</reference>
<evidence type="ECO:0000256" key="2">
    <source>
        <dbReference type="ARBA" id="ARBA00022980"/>
    </source>
</evidence>
<proteinExistence type="inferred from homology"/>
<evidence type="ECO:0000313" key="7">
    <source>
        <dbReference type="EMBL" id="KAF2875721.1"/>
    </source>
</evidence>
<keyword evidence="8" id="KW-1185">Reference proteome</keyword>
<evidence type="ECO:0000256" key="6">
    <source>
        <dbReference type="SAM" id="SignalP"/>
    </source>
</evidence>
<evidence type="ECO:0000256" key="5">
    <source>
        <dbReference type="SAM" id="MobiDB-lite"/>
    </source>
</evidence>
<dbReference type="SUPFAM" id="SSF54843">
    <property type="entry name" value="Ribosomal protein L22"/>
    <property type="match status" value="1"/>
</dbReference>
<feature type="region of interest" description="Disordered" evidence="5">
    <location>
        <begin position="117"/>
        <end position="203"/>
    </location>
</feature>
<dbReference type="GO" id="GO:0003735">
    <property type="term" value="F:structural constituent of ribosome"/>
    <property type="evidence" value="ECO:0007669"/>
    <property type="project" value="InterPro"/>
</dbReference>